<evidence type="ECO:0000256" key="1">
    <source>
        <dbReference type="SAM" id="MobiDB-lite"/>
    </source>
</evidence>
<protein>
    <submittedName>
        <fullName evidence="2">Uncharacterized protein</fullName>
    </submittedName>
</protein>
<organism evidence="2 3">
    <name type="scientific">Knipowitschia caucasica</name>
    <name type="common">Caucasian dwarf goby</name>
    <name type="synonym">Pomatoschistus caucasicus</name>
    <dbReference type="NCBI Taxonomy" id="637954"/>
    <lineage>
        <taxon>Eukaryota</taxon>
        <taxon>Metazoa</taxon>
        <taxon>Chordata</taxon>
        <taxon>Craniata</taxon>
        <taxon>Vertebrata</taxon>
        <taxon>Euteleostomi</taxon>
        <taxon>Actinopterygii</taxon>
        <taxon>Neopterygii</taxon>
        <taxon>Teleostei</taxon>
        <taxon>Neoteleostei</taxon>
        <taxon>Acanthomorphata</taxon>
        <taxon>Gobiaria</taxon>
        <taxon>Gobiiformes</taxon>
        <taxon>Gobioidei</taxon>
        <taxon>Gobiidae</taxon>
        <taxon>Gobiinae</taxon>
        <taxon>Knipowitschia</taxon>
    </lineage>
</organism>
<name>A0AAV2L510_KNICA</name>
<reference evidence="2 3" key="1">
    <citation type="submission" date="2024-04" db="EMBL/GenBank/DDBJ databases">
        <authorList>
            <person name="Waldvogel A.-M."/>
            <person name="Schoenle A."/>
        </authorList>
    </citation>
    <scope>NUCLEOTIDE SEQUENCE [LARGE SCALE GENOMIC DNA]</scope>
</reference>
<dbReference type="EMBL" id="OZ035842">
    <property type="protein sequence ID" value="CAL1595616.1"/>
    <property type="molecule type" value="Genomic_DNA"/>
</dbReference>
<keyword evidence="3" id="KW-1185">Reference proteome</keyword>
<feature type="region of interest" description="Disordered" evidence="1">
    <location>
        <begin position="40"/>
        <end position="75"/>
    </location>
</feature>
<dbReference type="AlphaFoldDB" id="A0AAV2L510"/>
<accession>A0AAV2L510</accession>
<evidence type="ECO:0000313" key="2">
    <source>
        <dbReference type="EMBL" id="CAL1595616.1"/>
    </source>
</evidence>
<proteinExistence type="predicted"/>
<gene>
    <name evidence="2" type="ORF">KC01_LOCUS24394</name>
</gene>
<dbReference type="Proteomes" id="UP001497482">
    <property type="component" value="Chromosome 20"/>
</dbReference>
<sequence>MESVGSQGSCAGAPRLLLVPSPIHPDLQVDLDEEDEDIVIGIRPKSSPQPRRKTSISEEESDLSEPPSLSGSRRVSFAGRCRTEFGASERVRQMGRPRSFQTF</sequence>
<evidence type="ECO:0000313" key="3">
    <source>
        <dbReference type="Proteomes" id="UP001497482"/>
    </source>
</evidence>